<dbReference type="PRINTS" id="PR00260">
    <property type="entry name" value="CHEMTRNSDUCR"/>
</dbReference>
<dbReference type="SUPFAM" id="SSF58104">
    <property type="entry name" value="Methyl-accepting chemotaxis protein (MCP) signaling domain"/>
    <property type="match status" value="1"/>
</dbReference>
<dbReference type="InterPro" id="IPR004089">
    <property type="entry name" value="MCPsignal_dom"/>
</dbReference>
<evidence type="ECO:0000313" key="6">
    <source>
        <dbReference type="Proteomes" id="UP001589833"/>
    </source>
</evidence>
<dbReference type="Pfam" id="PF00015">
    <property type="entry name" value="MCPsignal"/>
    <property type="match status" value="1"/>
</dbReference>
<evidence type="ECO:0000256" key="3">
    <source>
        <dbReference type="PROSITE-ProRule" id="PRU00284"/>
    </source>
</evidence>
<keyword evidence="1 3" id="KW-0807">Transducer</keyword>
<name>A0ABV6NHU7_9BACI</name>
<dbReference type="Proteomes" id="UP001589833">
    <property type="component" value="Unassembled WGS sequence"/>
</dbReference>
<feature type="domain" description="Methyl-accepting transducer" evidence="4">
    <location>
        <begin position="1"/>
        <end position="187"/>
    </location>
</feature>
<reference evidence="5 6" key="1">
    <citation type="submission" date="2024-09" db="EMBL/GenBank/DDBJ databases">
        <authorList>
            <person name="Sun Q."/>
            <person name="Mori K."/>
        </authorList>
    </citation>
    <scope>NUCLEOTIDE SEQUENCE [LARGE SCALE GENOMIC DNA]</scope>
    <source>
        <strain evidence="5 6">NCAIM B.02301</strain>
    </source>
</reference>
<dbReference type="InterPro" id="IPR004090">
    <property type="entry name" value="Chemotax_Me-accpt_rcpt"/>
</dbReference>
<dbReference type="EMBL" id="JBHLTR010000022">
    <property type="protein sequence ID" value="MFC0560341.1"/>
    <property type="molecule type" value="Genomic_DNA"/>
</dbReference>
<dbReference type="Gene3D" id="1.10.287.950">
    <property type="entry name" value="Methyl-accepting chemotaxis protein"/>
    <property type="match status" value="1"/>
</dbReference>
<comment type="similarity">
    <text evidence="2">Belongs to the methyl-accepting chemotaxis (MCP) protein family.</text>
</comment>
<comment type="caution">
    <text evidence="5">The sequence shown here is derived from an EMBL/GenBank/DDBJ whole genome shotgun (WGS) entry which is preliminary data.</text>
</comment>
<accession>A0ABV6NHU7</accession>
<sequence>MSHSSNVTTIQANEGNVIVEKAIEQMHSIDKHTDSTVQVILNLNNKANEIQEIVSLITGFAEQTNLLALNASIEAARAGRHGAGFAVVASLINQIKNETKVAVTVTEQGSQSVKEGLLLVNHANNAFKEISTSIFGIPNDISEVDQLSNEINRNIQEIASFIDNIQTISIQNAENVQYVAASTEKQSVTMQ</sequence>
<organism evidence="5 6">
    <name type="scientific">Halalkalibacter alkalisediminis</name>
    <dbReference type="NCBI Taxonomy" id="935616"/>
    <lineage>
        <taxon>Bacteria</taxon>
        <taxon>Bacillati</taxon>
        <taxon>Bacillota</taxon>
        <taxon>Bacilli</taxon>
        <taxon>Bacillales</taxon>
        <taxon>Bacillaceae</taxon>
        <taxon>Halalkalibacter</taxon>
    </lineage>
</organism>
<proteinExistence type="inferred from homology"/>
<keyword evidence="6" id="KW-1185">Reference proteome</keyword>
<dbReference type="SMART" id="SM00283">
    <property type="entry name" value="MA"/>
    <property type="match status" value="1"/>
</dbReference>
<evidence type="ECO:0000256" key="2">
    <source>
        <dbReference type="ARBA" id="ARBA00029447"/>
    </source>
</evidence>
<evidence type="ECO:0000259" key="4">
    <source>
        <dbReference type="PROSITE" id="PS50111"/>
    </source>
</evidence>
<protein>
    <submittedName>
        <fullName evidence="5">Methyl-accepting chemotaxis protein</fullName>
    </submittedName>
</protein>
<dbReference type="PANTHER" id="PTHR32089:SF112">
    <property type="entry name" value="LYSOZYME-LIKE PROTEIN-RELATED"/>
    <property type="match status" value="1"/>
</dbReference>
<evidence type="ECO:0000313" key="5">
    <source>
        <dbReference type="EMBL" id="MFC0560341.1"/>
    </source>
</evidence>
<dbReference type="RefSeq" id="WP_273847195.1">
    <property type="nucleotide sequence ID" value="NZ_JAQQWT010000023.1"/>
</dbReference>
<dbReference type="PANTHER" id="PTHR32089">
    <property type="entry name" value="METHYL-ACCEPTING CHEMOTAXIS PROTEIN MCPB"/>
    <property type="match status" value="1"/>
</dbReference>
<dbReference type="PROSITE" id="PS50111">
    <property type="entry name" value="CHEMOTAXIS_TRANSDUC_2"/>
    <property type="match status" value="1"/>
</dbReference>
<gene>
    <name evidence="5" type="ORF">ACFFH4_15135</name>
</gene>
<evidence type="ECO:0000256" key="1">
    <source>
        <dbReference type="ARBA" id="ARBA00023224"/>
    </source>
</evidence>